<reference evidence="5 6" key="1">
    <citation type="submission" date="2016-12" db="EMBL/GenBank/DDBJ databases">
        <authorList>
            <person name="Song W.-J."/>
            <person name="Kurnit D.M."/>
        </authorList>
    </citation>
    <scope>NUCLEOTIDE SEQUENCE [LARGE SCALE GENOMIC DNA]</scope>
    <source>
        <strain evidence="5 6">DSM 12503</strain>
    </source>
</reference>
<protein>
    <submittedName>
        <fullName evidence="5">Sortase B</fullName>
    </submittedName>
</protein>
<dbReference type="Gene3D" id="2.40.260.10">
    <property type="entry name" value="Sortase"/>
    <property type="match status" value="1"/>
</dbReference>
<feature type="active site" description="Proton donor/acceptor" evidence="2">
    <location>
        <position position="197"/>
    </location>
</feature>
<dbReference type="InterPro" id="IPR009835">
    <property type="entry name" value="SrtB"/>
</dbReference>
<dbReference type="STRING" id="1121345.SAMN02745217_04152"/>
<evidence type="ECO:0000313" key="5">
    <source>
        <dbReference type="EMBL" id="SHO53538.1"/>
    </source>
</evidence>
<dbReference type="Pfam" id="PF04203">
    <property type="entry name" value="Sortase"/>
    <property type="match status" value="1"/>
</dbReference>
<dbReference type="SUPFAM" id="SSF63817">
    <property type="entry name" value="Sortase"/>
    <property type="match status" value="1"/>
</dbReference>
<dbReference type="InterPro" id="IPR005754">
    <property type="entry name" value="Sortase"/>
</dbReference>
<dbReference type="CDD" id="cd05826">
    <property type="entry name" value="Sortase_B"/>
    <property type="match status" value="1"/>
</dbReference>
<evidence type="ECO:0000256" key="2">
    <source>
        <dbReference type="PIRSR" id="PIRSR605754-1"/>
    </source>
</evidence>
<dbReference type="AlphaFoldDB" id="A0A1M7YLQ6"/>
<proteinExistence type="predicted"/>
<evidence type="ECO:0000313" key="6">
    <source>
        <dbReference type="Proteomes" id="UP000184612"/>
    </source>
</evidence>
<name>A0A1M7YLQ6_9FIRM</name>
<sequence length="366" mass="42067">MKIKSNFHTRLCLRNPRPILRRIGKGMIISMKNINSNKLIKIIQFISLGVFLVCAIYLGYELILRPYLSQKAVTEARNLYNTSKEEVAATKEPESTEAPKDTLQETSKADMSEDSLYDSMGRLKEFSGLLSVNEDVKGWITIDGTNIDYPVLQSGKDDPEYYLHKNLDRKTDKAGSIFLDINSSVEENTQNMLIYGHNMKSTDNMFHYLIKYNDLAYYRKHPVITFDTLYHKGQWKIISIFKADANINDDFFDFTRTRFESDTDFLEYVYQLRIRSIYNIPVDMNEKDQIITLVTCSYELDNYRTVIVARKIRDGENSAVAADKAAVNPSILYPASWYANYGGTAPKTSSVKEALEAGQIDWYIKP</sequence>
<feature type="active site" description="Acyl-thioester intermediate" evidence="2">
    <location>
        <position position="296"/>
    </location>
</feature>
<evidence type="ECO:0000256" key="4">
    <source>
        <dbReference type="SAM" id="Phobius"/>
    </source>
</evidence>
<evidence type="ECO:0000256" key="1">
    <source>
        <dbReference type="ARBA" id="ARBA00022801"/>
    </source>
</evidence>
<keyword evidence="4" id="KW-0812">Transmembrane</keyword>
<dbReference type="InterPro" id="IPR023365">
    <property type="entry name" value="Sortase_dom-sf"/>
</dbReference>
<keyword evidence="4" id="KW-1133">Transmembrane helix</keyword>
<feature type="transmembrane region" description="Helical" evidence="4">
    <location>
        <begin position="39"/>
        <end position="60"/>
    </location>
</feature>
<dbReference type="Proteomes" id="UP000184612">
    <property type="component" value="Unassembled WGS sequence"/>
</dbReference>
<keyword evidence="1" id="KW-0378">Hydrolase</keyword>
<organism evidence="5 6">
    <name type="scientific">Anaerocolumna xylanovorans DSM 12503</name>
    <dbReference type="NCBI Taxonomy" id="1121345"/>
    <lineage>
        <taxon>Bacteria</taxon>
        <taxon>Bacillati</taxon>
        <taxon>Bacillota</taxon>
        <taxon>Clostridia</taxon>
        <taxon>Lachnospirales</taxon>
        <taxon>Lachnospiraceae</taxon>
        <taxon>Anaerocolumna</taxon>
    </lineage>
</organism>
<feature type="region of interest" description="Disordered" evidence="3">
    <location>
        <begin position="84"/>
        <end position="111"/>
    </location>
</feature>
<dbReference type="EMBL" id="FRFD01000014">
    <property type="protein sequence ID" value="SHO53538.1"/>
    <property type="molecule type" value="Genomic_DNA"/>
</dbReference>
<gene>
    <name evidence="5" type="ORF">SAMN02745217_04152</name>
</gene>
<dbReference type="GO" id="GO:0016787">
    <property type="term" value="F:hydrolase activity"/>
    <property type="evidence" value="ECO:0007669"/>
    <property type="project" value="UniProtKB-KW"/>
</dbReference>
<keyword evidence="6" id="KW-1185">Reference proteome</keyword>
<accession>A0A1M7YLQ6</accession>
<dbReference type="NCBIfam" id="TIGR03064">
    <property type="entry name" value="sortase_srtB"/>
    <property type="match status" value="1"/>
</dbReference>
<evidence type="ECO:0000256" key="3">
    <source>
        <dbReference type="SAM" id="MobiDB-lite"/>
    </source>
</evidence>
<keyword evidence="4" id="KW-0472">Membrane</keyword>